<dbReference type="GeneID" id="96228853"/>
<keyword evidence="1" id="KW-0472">Membrane</keyword>
<evidence type="ECO:0000313" key="2">
    <source>
        <dbReference type="EMBL" id="CUP61514.1"/>
    </source>
</evidence>
<feature type="transmembrane region" description="Helical" evidence="1">
    <location>
        <begin position="23"/>
        <end position="46"/>
    </location>
</feature>
<dbReference type="RefSeq" id="WP_015529293.1">
    <property type="nucleotide sequence ID" value="NZ_CZAY01000010.1"/>
</dbReference>
<sequence length="125" mass="13303">MSNLGWYQVMTTAAKKVGGPLKLAGLVLGSGIVIGGGTVLGGQAVAKKIGKKLDEKKREAESAVIYRVHTEGKSNEGLLFSVDDTFKVLEIDGDAALIEKIGDENNPYFVSGCFLESISDYKHKA</sequence>
<evidence type="ECO:0000313" key="3">
    <source>
        <dbReference type="Proteomes" id="UP000095485"/>
    </source>
</evidence>
<accession>A0A174PJZ1</accession>
<proteinExistence type="predicted"/>
<keyword evidence="1" id="KW-1133">Transmembrane helix</keyword>
<gene>
    <name evidence="2" type="ORF">ERS852526_01558</name>
</gene>
<dbReference type="AlphaFoldDB" id="A0A174PJZ1"/>
<organism evidence="2 3">
    <name type="scientific">Dorea longicatena</name>
    <dbReference type="NCBI Taxonomy" id="88431"/>
    <lineage>
        <taxon>Bacteria</taxon>
        <taxon>Bacillati</taxon>
        <taxon>Bacillota</taxon>
        <taxon>Clostridia</taxon>
        <taxon>Lachnospirales</taxon>
        <taxon>Lachnospiraceae</taxon>
        <taxon>Dorea</taxon>
    </lineage>
</organism>
<dbReference type="Proteomes" id="UP000095485">
    <property type="component" value="Unassembled WGS sequence"/>
</dbReference>
<dbReference type="EMBL" id="CZAY01000010">
    <property type="protein sequence ID" value="CUP61514.1"/>
    <property type="molecule type" value="Genomic_DNA"/>
</dbReference>
<keyword evidence="1" id="KW-0812">Transmembrane</keyword>
<dbReference type="OrthoDB" id="2056174at2"/>
<evidence type="ECO:0000256" key="1">
    <source>
        <dbReference type="SAM" id="Phobius"/>
    </source>
</evidence>
<protein>
    <submittedName>
        <fullName evidence="2">Uncharacterized protein</fullName>
    </submittedName>
</protein>
<name>A0A174PJZ1_9FIRM</name>
<reference evidence="2 3" key="1">
    <citation type="submission" date="2015-09" db="EMBL/GenBank/DDBJ databases">
        <authorList>
            <consortium name="Pathogen Informatics"/>
        </authorList>
    </citation>
    <scope>NUCLEOTIDE SEQUENCE [LARGE SCALE GENOMIC DNA]</scope>
    <source>
        <strain evidence="2 3">2789STDY5834914</strain>
    </source>
</reference>